<organism evidence="3 4">
    <name type="scientific">Marinobacterium stanieri</name>
    <dbReference type="NCBI Taxonomy" id="49186"/>
    <lineage>
        <taxon>Bacteria</taxon>
        <taxon>Pseudomonadati</taxon>
        <taxon>Pseudomonadota</taxon>
        <taxon>Gammaproteobacteria</taxon>
        <taxon>Oceanospirillales</taxon>
        <taxon>Oceanospirillaceae</taxon>
        <taxon>Marinobacterium</taxon>
    </lineage>
</organism>
<dbReference type="EMBL" id="FTMN01000002">
    <property type="protein sequence ID" value="SIQ10739.1"/>
    <property type="molecule type" value="Genomic_DNA"/>
</dbReference>
<gene>
    <name evidence="3" type="ORF">SAMN05421647_102205</name>
</gene>
<feature type="domain" description="N-acetylmuramidase" evidence="2">
    <location>
        <begin position="88"/>
        <end position="263"/>
    </location>
</feature>
<evidence type="ECO:0000259" key="2">
    <source>
        <dbReference type="Pfam" id="PF11860"/>
    </source>
</evidence>
<dbReference type="Proteomes" id="UP000186895">
    <property type="component" value="Unassembled WGS sequence"/>
</dbReference>
<dbReference type="InterPro" id="IPR002477">
    <property type="entry name" value="Peptidoglycan-bd-like"/>
</dbReference>
<proteinExistence type="predicted"/>
<dbReference type="SUPFAM" id="SSF47090">
    <property type="entry name" value="PGBD-like"/>
    <property type="match status" value="1"/>
</dbReference>
<dbReference type="InterPro" id="IPR036365">
    <property type="entry name" value="PGBD-like_sf"/>
</dbReference>
<name>A0A1N6Q2Q5_9GAMM</name>
<evidence type="ECO:0000313" key="3">
    <source>
        <dbReference type="EMBL" id="SIQ10739.1"/>
    </source>
</evidence>
<dbReference type="AlphaFoldDB" id="A0A1N6Q2Q5"/>
<dbReference type="InterPro" id="IPR024408">
    <property type="entry name" value="Muramidase"/>
</dbReference>
<dbReference type="InterPro" id="IPR009078">
    <property type="entry name" value="Ferritin-like_SF"/>
</dbReference>
<dbReference type="STRING" id="49186.SAMN05421647_102205"/>
<dbReference type="Pfam" id="PF11860">
    <property type="entry name" value="Muramidase"/>
    <property type="match status" value="1"/>
</dbReference>
<dbReference type="RefSeq" id="WP_076461572.1">
    <property type="nucleotide sequence ID" value="NZ_FTMN01000002.1"/>
</dbReference>
<protein>
    <submittedName>
        <fullName evidence="3">Putative peptidoglycan binding domain-containing protein</fullName>
    </submittedName>
</protein>
<dbReference type="Gene3D" id="1.10.101.10">
    <property type="entry name" value="PGBD-like superfamily/PGBD"/>
    <property type="match status" value="1"/>
</dbReference>
<evidence type="ECO:0000313" key="4">
    <source>
        <dbReference type="Proteomes" id="UP000186895"/>
    </source>
</evidence>
<sequence length="269" mass="30197">MELILIGSSGYNVRVLQKRLQAAGYEVTVDGDFGSNTDIAVRAFQRDHNLIDDGVVGPKTQAALMGRDTRMLLSNADIARAAELLQVDPAAVNALREVESRGTGFLDDGRVVILYERHIMRRRMLANGFKRAEVVSAGNRFPGLVNKTPGGYRGYYAEHFRLGNASKIHAQSAMESCSWGQFQIMGYHWERLGFESVHAFVTAMRENEANHLQAFVSFIQTDADLLKALQARDWKAFARIYNGPGYKKNRYDTRLAEAYARYQPQEQAA</sequence>
<keyword evidence="4" id="KW-1185">Reference proteome</keyword>
<dbReference type="SUPFAM" id="SSF47240">
    <property type="entry name" value="Ferritin-like"/>
    <property type="match status" value="1"/>
</dbReference>
<feature type="domain" description="Peptidoglycan binding-like" evidence="1">
    <location>
        <begin position="10"/>
        <end position="64"/>
    </location>
</feature>
<reference evidence="3 4" key="1">
    <citation type="submission" date="2017-01" db="EMBL/GenBank/DDBJ databases">
        <authorList>
            <person name="Mah S.A."/>
            <person name="Swanson W.J."/>
            <person name="Moy G.W."/>
            <person name="Vacquier V.D."/>
        </authorList>
    </citation>
    <scope>NUCLEOTIDE SEQUENCE [LARGE SCALE GENOMIC DNA]</scope>
    <source>
        <strain evidence="3 4">DSM 7027</strain>
    </source>
</reference>
<accession>A0A1N6Q2Q5</accession>
<dbReference type="InterPro" id="IPR036366">
    <property type="entry name" value="PGBDSf"/>
</dbReference>
<evidence type="ECO:0000259" key="1">
    <source>
        <dbReference type="Pfam" id="PF01471"/>
    </source>
</evidence>
<dbReference type="Pfam" id="PF01471">
    <property type="entry name" value="PG_binding_1"/>
    <property type="match status" value="1"/>
</dbReference>